<dbReference type="Proteomes" id="UP000287233">
    <property type="component" value="Chromosome"/>
</dbReference>
<dbReference type="AlphaFoldDB" id="A0A410FRV9"/>
<sequence length="206" mass="21417">MRENRIGLWVALGLVVAGVLLLLDSLNVFWGRRGTVGAILFAVGGAVFLGVFARDRRQWWAAIPGGALVGLALASLLGPEAGRWSPLAFLGSIGLGFGLVYLSDREQWWSLIPAGALLSVGAISALPGRGRGGVLFLGLAVTFAGVAVAPTPHGRQTWAWFPATGLAAGGVFLLTGAERAARFLGPVALIVVGLAIVVSQLVRRCR</sequence>
<protein>
    <submittedName>
        <fullName evidence="2">Uncharacterized protein</fullName>
    </submittedName>
</protein>
<feature type="transmembrane region" description="Helical" evidence="1">
    <location>
        <begin position="35"/>
        <end position="53"/>
    </location>
</feature>
<feature type="transmembrane region" description="Helical" evidence="1">
    <location>
        <begin position="84"/>
        <end position="102"/>
    </location>
</feature>
<proteinExistence type="predicted"/>
<feature type="transmembrane region" description="Helical" evidence="1">
    <location>
        <begin position="157"/>
        <end position="176"/>
    </location>
</feature>
<keyword evidence="1" id="KW-1133">Transmembrane helix</keyword>
<feature type="transmembrane region" description="Helical" evidence="1">
    <location>
        <begin position="108"/>
        <end position="126"/>
    </location>
</feature>
<accession>A0A410FRV9</accession>
<reference evidence="3" key="1">
    <citation type="submission" date="2018-12" db="EMBL/GenBank/DDBJ databases">
        <title>Complete genome sequence of an uncultured bacterium of the candidate phylum Bipolaricaulota.</title>
        <authorList>
            <person name="Kadnikov V.V."/>
            <person name="Mardanov A.V."/>
            <person name="Beletsky A.V."/>
            <person name="Frank Y.A."/>
            <person name="Karnachuk O.V."/>
            <person name="Ravin N.V."/>
        </authorList>
    </citation>
    <scope>NUCLEOTIDE SEQUENCE [LARGE SCALE GENOMIC DNA]</scope>
</reference>
<evidence type="ECO:0000313" key="3">
    <source>
        <dbReference type="Proteomes" id="UP000287233"/>
    </source>
</evidence>
<name>A0A410FRV9_BIPS1</name>
<feature type="transmembrane region" description="Helical" evidence="1">
    <location>
        <begin position="183"/>
        <end position="202"/>
    </location>
</feature>
<evidence type="ECO:0000313" key="2">
    <source>
        <dbReference type="EMBL" id="QAA75835.1"/>
    </source>
</evidence>
<keyword evidence="1" id="KW-0472">Membrane</keyword>
<evidence type="ECO:0000256" key="1">
    <source>
        <dbReference type="SAM" id="Phobius"/>
    </source>
</evidence>
<feature type="transmembrane region" description="Helical" evidence="1">
    <location>
        <begin position="133"/>
        <end position="151"/>
    </location>
</feature>
<keyword evidence="1" id="KW-0812">Transmembrane</keyword>
<dbReference type="KEGG" id="bih:BIP78_0067"/>
<gene>
    <name evidence="2" type="ORF">BIP78_0067</name>
</gene>
<feature type="transmembrane region" description="Helical" evidence="1">
    <location>
        <begin position="59"/>
        <end position="77"/>
    </location>
</feature>
<organism evidence="2 3">
    <name type="scientific">Bipolaricaulis sibiricus</name>
    <dbReference type="NCBI Taxonomy" id="2501609"/>
    <lineage>
        <taxon>Bacteria</taxon>
        <taxon>Candidatus Bipolaricaulota</taxon>
        <taxon>Candidatus Bipolaricaulia</taxon>
        <taxon>Candidatus Bipolaricaulales</taxon>
        <taxon>Candidatus Bipolaricaulaceae</taxon>
        <taxon>Candidatus Bipolaricaulis</taxon>
    </lineage>
</organism>
<dbReference type="EMBL" id="CP034928">
    <property type="protein sequence ID" value="QAA75835.1"/>
    <property type="molecule type" value="Genomic_DNA"/>
</dbReference>
<feature type="transmembrane region" description="Helical" evidence="1">
    <location>
        <begin position="6"/>
        <end position="23"/>
    </location>
</feature>